<accession>A0A1G7H1Z2</accession>
<proteinExistence type="predicted"/>
<name>A0A1G7H1Z2_9RHOB</name>
<reference evidence="1 2" key="1">
    <citation type="submission" date="2016-10" db="EMBL/GenBank/DDBJ databases">
        <authorList>
            <person name="de Groot N.N."/>
        </authorList>
    </citation>
    <scope>NUCLEOTIDE SEQUENCE [LARGE SCALE GENOMIC DNA]</scope>
    <source>
        <strain evidence="1 2">DSM 27375</strain>
    </source>
</reference>
<sequence>MSVLSADQAHECCVYERSPAEVPGFREDRRQTIHPLKSRTSEAILPVCTDRALILSLEATVLRGRGPPTSRCIDLLSTFRATPQAIELAAACLISMPEGSLQGIDLNGKSEKLCKFVFRNLF</sequence>
<organism evidence="1 2">
    <name type="scientific">Celeribacter baekdonensis</name>
    <dbReference type="NCBI Taxonomy" id="875171"/>
    <lineage>
        <taxon>Bacteria</taxon>
        <taxon>Pseudomonadati</taxon>
        <taxon>Pseudomonadota</taxon>
        <taxon>Alphaproteobacteria</taxon>
        <taxon>Rhodobacterales</taxon>
        <taxon>Roseobacteraceae</taxon>
        <taxon>Celeribacter</taxon>
    </lineage>
</organism>
<dbReference type="Proteomes" id="UP000182284">
    <property type="component" value="Unassembled WGS sequence"/>
</dbReference>
<dbReference type="EMBL" id="FNBL01000001">
    <property type="protein sequence ID" value="SDE94448.1"/>
    <property type="molecule type" value="Genomic_DNA"/>
</dbReference>
<dbReference type="AlphaFoldDB" id="A0A1G7H1Z2"/>
<evidence type="ECO:0000313" key="1">
    <source>
        <dbReference type="EMBL" id="SDE94448.1"/>
    </source>
</evidence>
<gene>
    <name evidence="1" type="ORF">SAMN04488117_101827</name>
</gene>
<protein>
    <submittedName>
        <fullName evidence="1">Uncharacterized protein</fullName>
    </submittedName>
</protein>
<evidence type="ECO:0000313" key="2">
    <source>
        <dbReference type="Proteomes" id="UP000182284"/>
    </source>
</evidence>